<keyword evidence="2" id="KW-1185">Reference proteome</keyword>
<protein>
    <submittedName>
        <fullName evidence="1">N-acyl-D-amino-acid deacylase</fullName>
    </submittedName>
</protein>
<reference evidence="1 2" key="1">
    <citation type="submission" date="2018-11" db="EMBL/GenBank/DDBJ databases">
        <title>Rhodococcus spongicola sp. nov. and Rhodococcus xishaensis sp. nov. from marine sponges.</title>
        <authorList>
            <person name="Li L."/>
            <person name="Lin H.W."/>
        </authorList>
    </citation>
    <scope>NUCLEOTIDE SEQUENCE [LARGE SCALE GENOMIC DNA]</scope>
    <source>
        <strain evidence="1 2">CCTCC AB2014297</strain>
    </source>
</reference>
<dbReference type="Proteomes" id="UP000286208">
    <property type="component" value="Unassembled WGS sequence"/>
</dbReference>
<proteinExistence type="predicted"/>
<dbReference type="AlphaFoldDB" id="A0A438BKP4"/>
<organism evidence="1 2">
    <name type="scientific">Prescottella agglutinans</name>
    <dbReference type="NCBI Taxonomy" id="1644129"/>
    <lineage>
        <taxon>Bacteria</taxon>
        <taxon>Bacillati</taxon>
        <taxon>Actinomycetota</taxon>
        <taxon>Actinomycetes</taxon>
        <taxon>Mycobacteriales</taxon>
        <taxon>Nocardiaceae</taxon>
        <taxon>Prescottella</taxon>
    </lineage>
</organism>
<accession>A0A438BKP4</accession>
<gene>
    <name evidence="1" type="ORF">EGT67_03920</name>
</gene>
<dbReference type="RefSeq" id="WP_127914682.1">
    <property type="nucleotide sequence ID" value="NZ_RKLP01000001.1"/>
</dbReference>
<dbReference type="OrthoDB" id="4467569at2"/>
<dbReference type="EMBL" id="RKLP01000001">
    <property type="protein sequence ID" value="RVW11557.1"/>
    <property type="molecule type" value="Genomic_DNA"/>
</dbReference>
<evidence type="ECO:0000313" key="2">
    <source>
        <dbReference type="Proteomes" id="UP000286208"/>
    </source>
</evidence>
<comment type="caution">
    <text evidence="1">The sequence shown here is derived from an EMBL/GenBank/DDBJ whole genome shotgun (WGS) entry which is preliminary data.</text>
</comment>
<name>A0A438BKP4_9NOCA</name>
<evidence type="ECO:0000313" key="1">
    <source>
        <dbReference type="EMBL" id="RVW11557.1"/>
    </source>
</evidence>
<sequence>MADVVSIDVARVRATARALQADAASLAEAGRAVTGGGLAPAVAGTAARERAIREGYLRLARAIGAWATASDTTGRALAATADAYDNQDAVTAGNVVVLGGR</sequence>